<dbReference type="Pfam" id="PF14216">
    <property type="entry name" value="DUF4326"/>
    <property type="match status" value="1"/>
</dbReference>
<evidence type="ECO:0000313" key="3">
    <source>
        <dbReference type="Proteomes" id="UP000253744"/>
    </source>
</evidence>
<proteinExistence type="predicted"/>
<dbReference type="InterPro" id="IPR025475">
    <property type="entry name" value="DUF4326"/>
</dbReference>
<organism evidence="2 3">
    <name type="scientific">Deinococcus wulumuqiensis</name>
    <dbReference type="NCBI Taxonomy" id="980427"/>
    <lineage>
        <taxon>Bacteria</taxon>
        <taxon>Thermotogati</taxon>
        <taxon>Deinococcota</taxon>
        <taxon>Deinococci</taxon>
        <taxon>Deinococcales</taxon>
        <taxon>Deinococcaceae</taxon>
        <taxon>Deinococcus</taxon>
    </lineage>
</organism>
<gene>
    <name evidence="2" type="ORF">DVJ83_15880</name>
</gene>
<reference evidence="2 3" key="1">
    <citation type="submission" date="2018-07" db="EMBL/GenBank/DDBJ databases">
        <title>Complete Genome and Methylome Analysis of Deinococcus wulumuqiensis NEB 479.</title>
        <authorList>
            <person name="Fomenkov A."/>
            <person name="Luyten Y."/>
            <person name="Vincze T."/>
            <person name="Anton B.P."/>
            <person name="Clark T."/>
            <person name="Roberts R.J."/>
            <person name="Morgan R.D."/>
        </authorList>
    </citation>
    <scope>NUCLEOTIDE SEQUENCE [LARGE SCALE GENOMIC DNA]</scope>
    <source>
        <strain evidence="2 3">NEB 479</strain>
        <plasmid evidence="3">Plasmid pdrdi</plasmid>
    </source>
</reference>
<evidence type="ECO:0000313" key="2">
    <source>
        <dbReference type="EMBL" id="AXH00636.1"/>
    </source>
</evidence>
<sequence length="145" mass="15988">MEENIIVMHVRDRVPQGFTPVYVGRAMPGREGSVFGNPLVVRGKSWSAQARDWAEWLSGLEDAETSEAGRRAVACRGSLQGEAAALYRTVLREQVKAGGPQRRELLTLAARLRGGERLALQCWCYPRPCHAAVIREAVLGYAGRL</sequence>
<geneLocation type="plasmid" evidence="3">
    <name>pdrdi</name>
</geneLocation>
<dbReference type="KEGG" id="dwu:DVJ83_15880"/>
<keyword evidence="2" id="KW-0614">Plasmid</keyword>
<feature type="domain" description="DUF4326" evidence="1">
    <location>
        <begin position="20"/>
        <end position="135"/>
    </location>
</feature>
<evidence type="ECO:0000259" key="1">
    <source>
        <dbReference type="Pfam" id="PF14216"/>
    </source>
</evidence>
<dbReference type="RefSeq" id="WP_114673291.1">
    <property type="nucleotide sequence ID" value="NZ_CP031163.1"/>
</dbReference>
<name>A0A345ILR3_9DEIO</name>
<dbReference type="Proteomes" id="UP000253744">
    <property type="component" value="Plasmid pDrdI"/>
</dbReference>
<dbReference type="AlphaFoldDB" id="A0A345ILR3"/>
<protein>
    <submittedName>
        <fullName evidence="2">DUF4326 domain-containing protein</fullName>
    </submittedName>
</protein>
<dbReference type="EMBL" id="CP031163">
    <property type="protein sequence ID" value="AXH00636.1"/>
    <property type="molecule type" value="Genomic_DNA"/>
</dbReference>
<accession>A0A345ILR3</accession>